<feature type="compositionally biased region" description="Polar residues" evidence="7">
    <location>
        <begin position="396"/>
        <end position="409"/>
    </location>
</feature>
<dbReference type="PROSITE" id="PS50011">
    <property type="entry name" value="PROTEIN_KINASE_DOM"/>
    <property type="match status" value="1"/>
</dbReference>
<dbReference type="SUPFAM" id="SSF56112">
    <property type="entry name" value="Protein kinase-like (PK-like)"/>
    <property type="match status" value="1"/>
</dbReference>
<evidence type="ECO:0000256" key="6">
    <source>
        <dbReference type="PROSITE-ProRule" id="PRU10141"/>
    </source>
</evidence>
<reference evidence="10" key="1">
    <citation type="submission" date="2022-11" db="UniProtKB">
        <authorList>
            <consortium name="WormBaseParasite"/>
        </authorList>
    </citation>
    <scope>IDENTIFICATION</scope>
</reference>
<evidence type="ECO:0000259" key="8">
    <source>
        <dbReference type="PROSITE" id="PS50011"/>
    </source>
</evidence>
<dbReference type="Proteomes" id="UP000887569">
    <property type="component" value="Unplaced"/>
</dbReference>
<evidence type="ECO:0000313" key="10">
    <source>
        <dbReference type="WBParaSite" id="PgR042_g023_t03"/>
    </source>
</evidence>
<keyword evidence="3 6" id="KW-0547">Nucleotide-binding</keyword>
<dbReference type="GO" id="GO:0004674">
    <property type="term" value="F:protein serine/threonine kinase activity"/>
    <property type="evidence" value="ECO:0007669"/>
    <property type="project" value="UniProtKB-KW"/>
</dbReference>
<dbReference type="PANTHER" id="PTHR24345">
    <property type="entry name" value="SERINE/THREONINE-PROTEIN KINASE PLK"/>
    <property type="match status" value="1"/>
</dbReference>
<dbReference type="Pfam" id="PF18544">
    <property type="entry name" value="Polo_box_3"/>
    <property type="match status" value="1"/>
</dbReference>
<evidence type="ECO:0000256" key="2">
    <source>
        <dbReference type="ARBA" id="ARBA00022679"/>
    </source>
</evidence>
<organism evidence="9 10">
    <name type="scientific">Parascaris univalens</name>
    <name type="common">Nematode worm</name>
    <dbReference type="NCBI Taxonomy" id="6257"/>
    <lineage>
        <taxon>Eukaryota</taxon>
        <taxon>Metazoa</taxon>
        <taxon>Ecdysozoa</taxon>
        <taxon>Nematoda</taxon>
        <taxon>Chromadorea</taxon>
        <taxon>Rhabditida</taxon>
        <taxon>Spirurina</taxon>
        <taxon>Ascaridomorpha</taxon>
        <taxon>Ascaridoidea</taxon>
        <taxon>Ascarididae</taxon>
        <taxon>Parascaris</taxon>
    </lineage>
</organism>
<evidence type="ECO:0000256" key="5">
    <source>
        <dbReference type="ARBA" id="ARBA00022840"/>
    </source>
</evidence>
<evidence type="ECO:0000313" key="9">
    <source>
        <dbReference type="Proteomes" id="UP000887569"/>
    </source>
</evidence>
<name>A0A915BIJ5_PARUN</name>
<evidence type="ECO:0000256" key="3">
    <source>
        <dbReference type="ARBA" id="ARBA00022741"/>
    </source>
</evidence>
<evidence type="ECO:0000256" key="1">
    <source>
        <dbReference type="ARBA" id="ARBA00022527"/>
    </source>
</evidence>
<dbReference type="InterPro" id="IPR011009">
    <property type="entry name" value="Kinase-like_dom_sf"/>
</dbReference>
<feature type="binding site" evidence="6">
    <location>
        <position position="78"/>
    </location>
    <ligand>
        <name>ATP</name>
        <dbReference type="ChEBI" id="CHEBI:30616"/>
    </ligand>
</feature>
<protein>
    <submittedName>
        <fullName evidence="10">Protein kinase domain-containing protein</fullName>
    </submittedName>
</protein>
<feature type="domain" description="Protein kinase" evidence="8">
    <location>
        <begin position="43"/>
        <end position="288"/>
    </location>
</feature>
<proteinExistence type="predicted"/>
<evidence type="ECO:0000256" key="4">
    <source>
        <dbReference type="ARBA" id="ARBA00022777"/>
    </source>
</evidence>
<dbReference type="GO" id="GO:0005524">
    <property type="term" value="F:ATP binding"/>
    <property type="evidence" value="ECO:0007669"/>
    <property type="project" value="UniProtKB-UniRule"/>
</dbReference>
<keyword evidence="1" id="KW-0723">Serine/threonine-protein kinase</keyword>
<dbReference type="InterPro" id="IPR000719">
    <property type="entry name" value="Prot_kinase_dom"/>
</dbReference>
<keyword evidence="9" id="KW-1185">Reference proteome</keyword>
<dbReference type="GO" id="GO:0005634">
    <property type="term" value="C:nucleus"/>
    <property type="evidence" value="ECO:0007669"/>
    <property type="project" value="TreeGrafter"/>
</dbReference>
<dbReference type="AlphaFoldDB" id="A0A915BIJ5"/>
<dbReference type="PROSITE" id="PS00107">
    <property type="entry name" value="PROTEIN_KINASE_ATP"/>
    <property type="match status" value="1"/>
</dbReference>
<evidence type="ECO:0000256" key="7">
    <source>
        <dbReference type="SAM" id="MobiDB-lite"/>
    </source>
</evidence>
<dbReference type="InterPro" id="IPR017441">
    <property type="entry name" value="Protein_kinase_ATP_BS"/>
</dbReference>
<keyword evidence="5 6" id="KW-0067">ATP-binding</keyword>
<dbReference type="PANTHER" id="PTHR24345:SF91">
    <property type="entry name" value="SERINE_THREONINE-PROTEIN KINASE PLK4"/>
    <property type="match status" value="1"/>
</dbReference>
<dbReference type="InterPro" id="IPR047108">
    <property type="entry name" value="Plk4-like_POLO_box_2_sf"/>
</dbReference>
<keyword evidence="2" id="KW-0808">Transferase</keyword>
<sequence>GWVNWWSDCRSRRFINCGRLNINGLAPPSPTTVRKMTQLKTNYESLEEIGRGGFGVVYKARCIAKDKPWYESIVAIKKVDISKVPGFRVGLELQALASLRHENIVDFYEEFRENGAQYIVMEYCRYGSLRDYVKKNGKLTDKCAAFVLRQLVNAVKHIHSSGMMHRDLSAGNVLISSMRNGKFRVKLADFGLATLLRQGDMTGTIVGTPGYIAPQVYGRSYNQKADVFSLGGILYLMLVGKDPPREQGSKQLDLDEVSEEGAELIRLMMHPDESRRITLHDIRMSAFSRIADEFDMSGNSFRDGSREQIRRSSREYYQLSYAQPVRVRAQSAQPRVPSCTKTNKESGFESGDIEFTNARRLSLEDRCRHSLCDGSVCRRCGIKRLRERRKEANEYPCTSHSTVDQNVPGNSDRVGRSERHVYGSRRNLSDLKTSTTRATTVSSRGAANVMIWPLDISRLSPNKMATGAGRFFFNSDDSLVYEVAGRRRSVSRDCQTAEECVVCVVVVETKAVDGQVMSVYKAAKRIPFPRPDDPPLPYDRTWSRTYKSFEELQTNPSHLRYYRQIIEATKKLAGRVEKIVFKPSAETTARLMENGDFRVKFSDGRLAVQKMGATSVVVSNGGSSQATLSSGEMRMFNDARFDVLEMERLLERATFLAFKPFPFHFSNASLFTASSTVEERPSRNESSQGINVLNRLSSRPQVSAFISEGSNPRLSRKPLASISNNLSLGSRRVVDSHDAENIRPEIEERREDSPTPRILREGEYKLRAQKSSSGKRVITSITSVGVRTSRSVRISTTSRNTYVYEVAGDSSRTVRFRFDGRDFSDVPLPARNLVYTLYLRASAFIVFDGMYGNIPFQMSV</sequence>
<dbReference type="Pfam" id="PF00069">
    <property type="entry name" value="Pkinase"/>
    <property type="match status" value="1"/>
</dbReference>
<feature type="region of interest" description="Disordered" evidence="7">
    <location>
        <begin position="396"/>
        <end position="416"/>
    </location>
</feature>
<accession>A0A915BIJ5</accession>
<dbReference type="InterPro" id="IPR008266">
    <property type="entry name" value="Tyr_kinase_AS"/>
</dbReference>
<dbReference type="WBParaSite" id="PgR042_g023_t03">
    <property type="protein sequence ID" value="PgR042_g023_t03"/>
    <property type="gene ID" value="PgR042_g023"/>
</dbReference>
<dbReference type="PROSITE" id="PS00109">
    <property type="entry name" value="PROTEIN_KINASE_TYR"/>
    <property type="match status" value="1"/>
</dbReference>
<keyword evidence="4" id="KW-0418">Kinase</keyword>
<dbReference type="InterPro" id="IPR040734">
    <property type="entry name" value="Zyg-1_PB2"/>
</dbReference>
<dbReference type="Gene3D" id="1.10.510.10">
    <property type="entry name" value="Transferase(Phosphotransferase) domain 1"/>
    <property type="match status" value="1"/>
</dbReference>
<dbReference type="Gene3D" id="3.30.1120.130">
    <property type="match status" value="1"/>
</dbReference>